<dbReference type="HAMAP" id="MF_01895">
    <property type="entry name" value="RNase_R"/>
    <property type="match status" value="1"/>
</dbReference>
<dbReference type="Pfam" id="PF08206">
    <property type="entry name" value="OB_RNB"/>
    <property type="match status" value="1"/>
</dbReference>
<dbReference type="SUPFAM" id="SSF50249">
    <property type="entry name" value="Nucleic acid-binding proteins"/>
    <property type="match status" value="4"/>
</dbReference>
<dbReference type="GO" id="GO:0005829">
    <property type="term" value="C:cytosol"/>
    <property type="evidence" value="ECO:0007669"/>
    <property type="project" value="TreeGrafter"/>
</dbReference>
<dbReference type="SMART" id="SM00955">
    <property type="entry name" value="RNB"/>
    <property type="match status" value="1"/>
</dbReference>
<sequence>MEYMNMILDTVQSQKYKGMNVEDFKRAFHVESSEDFTALLKALNSLENEYIIITDEKDRYFPLERLGYFVGILRKNPKGFGFVENEDTSVYANRYEVKNIMDGDEVLARIHQDNEGRVECEIIKVISRNKNTLVGVIKKKDGRMWFLPDTPMPEQKFKIVNKDAFKMVNDTKVQVFIEKYGKTMYIRILQILGYKYDPGVDILSILLEHDIEPVFPKAVLDAAQQIPETVEVDQIKGREDFRDTCIITIDGEDAKDLDDAIHIKKKGRNYELQVHIADVSHYVTEGSLIDKEAYKRSTSVYVVDRVVPMLPQLLSNGVCSLQEKVDRLTMSCVMEINLVGEVVDYRIVPSVIKSSHRMTYTDVNKILAGDLKVTRKYKDVQEMITLGLELSKILQKRKAKLGEIDFDKKESKILVDAKGRVKDIVLRERGDAERMIEDFMIAANECIASHTKHMQMPSMYRVHENPDSKKIREFANLSSALGYPLKADPQNIYPKQLQDLLVQAKGNENFDVLSTYMLRSMQKARYDMVNLGHFGLGLKEYTHFTSPIRRYPDLLVHRMLKRYYFKATTDLKQIEKDEAFLDEASEHTSKMERNAIEAERDVDDMKKCEYMERYIGKKFHGVISSVTRFGLFVELENTVEGLVHITSLEDDYYHYDQNAKALVGETSGIIYKMGQKVLIKVEDASKMRKQIDFVIVKK</sequence>
<keyword evidence="5 8" id="KW-0378">Hydrolase</keyword>
<dbReference type="Pfam" id="PF17876">
    <property type="entry name" value="CSD2"/>
    <property type="match status" value="1"/>
</dbReference>
<keyword evidence="6 8" id="KW-0269">Exonuclease</keyword>
<proteinExistence type="inferred from homology"/>
<dbReference type="GO" id="GO:0003723">
    <property type="term" value="F:RNA binding"/>
    <property type="evidence" value="ECO:0007669"/>
    <property type="project" value="UniProtKB-UniRule"/>
</dbReference>
<evidence type="ECO:0000256" key="4">
    <source>
        <dbReference type="ARBA" id="ARBA00022722"/>
    </source>
</evidence>
<dbReference type="EC" id="3.1.13.1" evidence="8"/>
<dbReference type="SMART" id="SM00316">
    <property type="entry name" value="S1"/>
    <property type="match status" value="1"/>
</dbReference>
<dbReference type="InterPro" id="IPR050180">
    <property type="entry name" value="RNR_Ribonuclease"/>
</dbReference>
<evidence type="ECO:0000256" key="3">
    <source>
        <dbReference type="ARBA" id="ARBA00022490"/>
    </source>
</evidence>
<comment type="subcellular location">
    <subcellularLocation>
        <location evidence="2 8">Cytoplasm</location>
    </subcellularLocation>
</comment>
<dbReference type="OrthoDB" id="9764149at2"/>
<evidence type="ECO:0000256" key="2">
    <source>
        <dbReference type="ARBA" id="ARBA00004496"/>
    </source>
</evidence>
<dbReference type="InterPro" id="IPR022966">
    <property type="entry name" value="RNase_II/R_CS"/>
</dbReference>
<evidence type="ECO:0000256" key="5">
    <source>
        <dbReference type="ARBA" id="ARBA00022801"/>
    </source>
</evidence>
<dbReference type="Proteomes" id="UP000294743">
    <property type="component" value="Unassembled WGS sequence"/>
</dbReference>
<dbReference type="AlphaFoldDB" id="A0A4V3G6P1"/>
<dbReference type="Gene3D" id="2.40.50.140">
    <property type="entry name" value="Nucleic acid-binding proteins"/>
    <property type="match status" value="2"/>
</dbReference>
<accession>A0A4V3G6P1</accession>
<dbReference type="PROSITE" id="PS01175">
    <property type="entry name" value="RIBONUCLEASE_II"/>
    <property type="match status" value="1"/>
</dbReference>
<dbReference type="InterPro" id="IPR001900">
    <property type="entry name" value="RNase_II/R"/>
</dbReference>
<reference evidence="10 11" key="1">
    <citation type="submission" date="2019-03" db="EMBL/GenBank/DDBJ databases">
        <title>Genomic Encyclopedia of Type Strains, Phase IV (KMG-IV): sequencing the most valuable type-strain genomes for metagenomic binning, comparative biology and taxonomic classification.</title>
        <authorList>
            <person name="Goeker M."/>
        </authorList>
    </citation>
    <scope>NUCLEOTIDE SEQUENCE [LARGE SCALE GENOMIC DNA]</scope>
    <source>
        <strain evidence="10 11">DSM 28867</strain>
    </source>
</reference>
<dbReference type="NCBIfam" id="TIGR02063">
    <property type="entry name" value="RNase_R"/>
    <property type="match status" value="1"/>
</dbReference>
<dbReference type="PROSITE" id="PS50126">
    <property type="entry name" value="S1"/>
    <property type="match status" value="1"/>
</dbReference>
<keyword evidence="4 8" id="KW-0540">Nuclease</keyword>
<dbReference type="CDD" id="cd04471">
    <property type="entry name" value="S1_RNase_R"/>
    <property type="match status" value="1"/>
</dbReference>
<dbReference type="InterPro" id="IPR013223">
    <property type="entry name" value="RNase_B_OB_dom"/>
</dbReference>
<name>A0A4V3G6P1_9FIRM</name>
<dbReference type="Pfam" id="PF00575">
    <property type="entry name" value="S1"/>
    <property type="match status" value="1"/>
</dbReference>
<dbReference type="InterPro" id="IPR003029">
    <property type="entry name" value="S1_domain"/>
</dbReference>
<dbReference type="InterPro" id="IPR011805">
    <property type="entry name" value="RNase_R"/>
</dbReference>
<keyword evidence="11" id="KW-1185">Reference proteome</keyword>
<evidence type="ECO:0000256" key="8">
    <source>
        <dbReference type="HAMAP-Rule" id="MF_01895"/>
    </source>
</evidence>
<dbReference type="Pfam" id="PF00773">
    <property type="entry name" value="RNB"/>
    <property type="match status" value="1"/>
</dbReference>
<evidence type="ECO:0000256" key="7">
    <source>
        <dbReference type="ARBA" id="ARBA00022884"/>
    </source>
</evidence>
<comment type="caution">
    <text evidence="10">The sequence shown here is derived from an EMBL/GenBank/DDBJ whole genome shotgun (WGS) entry which is preliminary data.</text>
</comment>
<comment type="function">
    <text evidence="8">3'-5' exoribonuclease that releases 5'-nucleoside monophosphates and is involved in maturation of structured RNAs.</text>
</comment>
<dbReference type="PANTHER" id="PTHR23355:SF9">
    <property type="entry name" value="DIS3-LIKE EXONUCLEASE 2"/>
    <property type="match status" value="1"/>
</dbReference>
<dbReference type="InterPro" id="IPR004476">
    <property type="entry name" value="RNase_II/RNase_R"/>
</dbReference>
<organism evidence="10 11">
    <name type="scientific">Breznakia blatticola</name>
    <dbReference type="NCBI Taxonomy" id="1754012"/>
    <lineage>
        <taxon>Bacteria</taxon>
        <taxon>Bacillati</taxon>
        <taxon>Bacillota</taxon>
        <taxon>Erysipelotrichia</taxon>
        <taxon>Erysipelotrichales</taxon>
        <taxon>Erysipelotrichaceae</taxon>
        <taxon>Breznakia</taxon>
    </lineage>
</organism>
<evidence type="ECO:0000256" key="1">
    <source>
        <dbReference type="ARBA" id="ARBA00001849"/>
    </source>
</evidence>
<dbReference type="EMBL" id="SODD01000029">
    <property type="protein sequence ID" value="TDW16064.1"/>
    <property type="molecule type" value="Genomic_DNA"/>
</dbReference>
<comment type="similarity">
    <text evidence="8">Belongs to the RNR ribonuclease family. RNase R subfamily.</text>
</comment>
<feature type="domain" description="S1 motif" evidence="9">
    <location>
        <begin position="616"/>
        <end position="696"/>
    </location>
</feature>
<dbReference type="RefSeq" id="WP_134170229.1">
    <property type="nucleotide sequence ID" value="NZ_SODD01000029.1"/>
</dbReference>
<dbReference type="PANTHER" id="PTHR23355">
    <property type="entry name" value="RIBONUCLEASE"/>
    <property type="match status" value="1"/>
</dbReference>
<evidence type="ECO:0000256" key="6">
    <source>
        <dbReference type="ARBA" id="ARBA00022839"/>
    </source>
</evidence>
<dbReference type="NCBIfam" id="TIGR00358">
    <property type="entry name" value="3_prime_RNase"/>
    <property type="match status" value="1"/>
</dbReference>
<dbReference type="GO" id="GO:0008859">
    <property type="term" value="F:exoribonuclease II activity"/>
    <property type="evidence" value="ECO:0007669"/>
    <property type="project" value="UniProtKB-UniRule"/>
</dbReference>
<evidence type="ECO:0000313" key="10">
    <source>
        <dbReference type="EMBL" id="TDW16064.1"/>
    </source>
</evidence>
<evidence type="ECO:0000313" key="11">
    <source>
        <dbReference type="Proteomes" id="UP000294743"/>
    </source>
</evidence>
<keyword evidence="7 8" id="KW-0694">RNA-binding</keyword>
<evidence type="ECO:0000259" key="9">
    <source>
        <dbReference type="PROSITE" id="PS50126"/>
    </source>
</evidence>
<comment type="catalytic activity">
    <reaction evidence="1 8">
        <text>Exonucleolytic cleavage in the 3'- to 5'-direction to yield nucleoside 5'-phosphates.</text>
        <dbReference type="EC" id="3.1.13.1"/>
    </reaction>
</comment>
<dbReference type="InterPro" id="IPR012340">
    <property type="entry name" value="NA-bd_OB-fold"/>
</dbReference>
<gene>
    <name evidence="8" type="primary">rnr</name>
    <name evidence="10" type="ORF">EDD63_1298</name>
</gene>
<protein>
    <recommendedName>
        <fullName evidence="8">Ribonuclease R</fullName>
        <shortName evidence="8">RNase R</shortName>
        <ecNumber evidence="8">3.1.13.1</ecNumber>
    </recommendedName>
</protein>
<keyword evidence="3 8" id="KW-0963">Cytoplasm</keyword>
<dbReference type="GO" id="GO:0006402">
    <property type="term" value="P:mRNA catabolic process"/>
    <property type="evidence" value="ECO:0007669"/>
    <property type="project" value="TreeGrafter"/>
</dbReference>
<dbReference type="InterPro" id="IPR040476">
    <property type="entry name" value="CSD2"/>
</dbReference>